<feature type="signal peptide" evidence="2">
    <location>
        <begin position="1"/>
        <end position="20"/>
    </location>
</feature>
<dbReference type="Gene3D" id="2.20.130.30">
    <property type="entry name" value="Protein of unknown function DUF2782"/>
    <property type="match status" value="1"/>
</dbReference>
<feature type="chain" id="PRO_5046914021" evidence="2">
    <location>
        <begin position="21"/>
        <end position="175"/>
    </location>
</feature>
<proteinExistence type="predicted"/>
<dbReference type="RefSeq" id="WP_404635515.1">
    <property type="nucleotide sequence ID" value="NZ_JADIKM010000006.1"/>
</dbReference>
<keyword evidence="4" id="KW-1185">Reference proteome</keyword>
<keyword evidence="2" id="KW-0732">Signal</keyword>
<reference evidence="3 4" key="1">
    <citation type="submission" date="2020-10" db="EMBL/GenBank/DDBJ databases">
        <title>Phylogeny of dyella-like bacteria.</title>
        <authorList>
            <person name="Fu J."/>
        </authorList>
    </citation>
    <scope>NUCLEOTIDE SEQUENCE [LARGE SCALE GENOMIC DNA]</scope>
    <source>
        <strain evidence="3 4">Gsoil3046</strain>
    </source>
</reference>
<accession>A0ABW8JX83</accession>
<gene>
    <name evidence="3" type="ORF">ISP17_17600</name>
</gene>
<comment type="caution">
    <text evidence="3">The sequence shown here is derived from an EMBL/GenBank/DDBJ whole genome shotgun (WGS) entry which is preliminary data.</text>
</comment>
<evidence type="ECO:0000256" key="2">
    <source>
        <dbReference type="SAM" id="SignalP"/>
    </source>
</evidence>
<feature type="compositionally biased region" description="Low complexity" evidence="1">
    <location>
        <begin position="44"/>
        <end position="62"/>
    </location>
</feature>
<evidence type="ECO:0000313" key="4">
    <source>
        <dbReference type="Proteomes" id="UP001620460"/>
    </source>
</evidence>
<name>A0ABW8JX83_9GAMM</name>
<feature type="region of interest" description="Disordered" evidence="1">
    <location>
        <begin position="21"/>
        <end position="92"/>
    </location>
</feature>
<dbReference type="Proteomes" id="UP001620460">
    <property type="component" value="Unassembled WGS sequence"/>
</dbReference>
<dbReference type="EMBL" id="JADIKM010000006">
    <property type="protein sequence ID" value="MFK2905778.1"/>
    <property type="molecule type" value="Genomic_DNA"/>
</dbReference>
<protein>
    <submittedName>
        <fullName evidence="3">DUF2782 domain-containing protein</fullName>
    </submittedName>
</protein>
<dbReference type="InterPro" id="IPR021357">
    <property type="entry name" value="DUF2782"/>
</dbReference>
<evidence type="ECO:0000256" key="1">
    <source>
        <dbReference type="SAM" id="MobiDB-lite"/>
    </source>
</evidence>
<dbReference type="Pfam" id="PF11191">
    <property type="entry name" value="DUF2782"/>
    <property type="match status" value="1"/>
</dbReference>
<feature type="region of interest" description="Disordered" evidence="1">
    <location>
        <begin position="151"/>
        <end position="175"/>
    </location>
</feature>
<evidence type="ECO:0000313" key="3">
    <source>
        <dbReference type="EMBL" id="MFK2905778.1"/>
    </source>
</evidence>
<feature type="compositionally biased region" description="Basic and acidic residues" evidence="1">
    <location>
        <begin position="160"/>
        <end position="175"/>
    </location>
</feature>
<sequence>MKARLPLALAAVLLFAQAHAQDAPTKPNQPALPPPGMNDPGVTPTPDTAPAPSATPTQSTPAEMTPTRLPGKPIPLPRQPGDTGPSEAIPDVQVHREGDQTIQEYRQSGRLYMVVVTPKNGVPQTYMVDNQGKLRDQAGQPPVRPVMYKIMEWGKSPPPQDEKRDSKGDTDSGSH</sequence>
<organism evidence="3 4">
    <name type="scientific">Dyella ginsengisoli</name>
    <dbReference type="NCBI Taxonomy" id="363848"/>
    <lineage>
        <taxon>Bacteria</taxon>
        <taxon>Pseudomonadati</taxon>
        <taxon>Pseudomonadota</taxon>
        <taxon>Gammaproteobacteria</taxon>
        <taxon>Lysobacterales</taxon>
        <taxon>Rhodanobacteraceae</taxon>
        <taxon>Dyella</taxon>
    </lineage>
</organism>